<keyword evidence="2" id="KW-1185">Reference proteome</keyword>
<dbReference type="AlphaFoldDB" id="A0A168NBN2"/>
<reference evidence="1" key="1">
    <citation type="submission" date="2016-04" db="EMBL/GenBank/DDBJ databases">
        <authorList>
            <person name="Evans L.H."/>
            <person name="Alamgir A."/>
            <person name="Owens N."/>
            <person name="Weber N.D."/>
            <person name="Virtaneva K."/>
            <person name="Barbian K."/>
            <person name="Babar A."/>
            <person name="Rosenke K."/>
        </authorList>
    </citation>
    <scope>NUCLEOTIDE SEQUENCE [LARGE SCALE GENOMIC DNA]</scope>
    <source>
        <strain evidence="1">CBS 101.48</strain>
    </source>
</reference>
<dbReference type="OMA" id="MEDYFVE"/>
<name>A0A168NBN2_ABSGL</name>
<proteinExistence type="predicted"/>
<sequence>MDKATTFMMLMEEENQYADDREQELEVFLAATVANSPKRRRVINRRRLDANERLMEDYFVETPTYGAEKFRARYRMSKETFMIVLEEVVKQDDFFTQKMDVAKRLGFSSIQKVTAALRMLAYGCSADQLDENLRIGKTTALECLRRFCKAVIAGFGESYLRAPNQADVERLLKENAGRGFPGMLGSLDCMHWEWKNCPTAWHGQFRGKEQVPTIILEAVASYDLWIWHAFFGLPGTLIDINVLDRSDLLDDLADGKGPAVNFTVNNRAYKMGYYLTDGINHRVVSKKVPYDWGSTYKITPKQKLFTRAQEAARKDVERAFGVLQQRFRIVAGPARIWDIGVLDDIMTTCIILHNLIVERQREGSNEDIGEERVPPVDMLPITEEEEGTYGAYIARKLKIVDRAEHLQLREYLATQMWNRSGDGKNQEMV</sequence>
<gene>
    <name evidence="1" type="primary">ABSGL_05898.1 scaffold 7570</name>
</gene>
<organism evidence="1">
    <name type="scientific">Absidia glauca</name>
    <name type="common">Pin mould</name>
    <dbReference type="NCBI Taxonomy" id="4829"/>
    <lineage>
        <taxon>Eukaryota</taxon>
        <taxon>Fungi</taxon>
        <taxon>Fungi incertae sedis</taxon>
        <taxon>Mucoromycota</taxon>
        <taxon>Mucoromycotina</taxon>
        <taxon>Mucoromycetes</taxon>
        <taxon>Mucorales</taxon>
        <taxon>Cunninghamellaceae</taxon>
        <taxon>Absidia</taxon>
    </lineage>
</organism>
<evidence type="ECO:0008006" key="3">
    <source>
        <dbReference type="Google" id="ProtNLM"/>
    </source>
</evidence>
<evidence type="ECO:0000313" key="1">
    <source>
        <dbReference type="EMBL" id="SAM00221.1"/>
    </source>
</evidence>
<dbReference type="OrthoDB" id="2287304at2759"/>
<dbReference type="Proteomes" id="UP000078561">
    <property type="component" value="Unassembled WGS sequence"/>
</dbReference>
<dbReference type="EMBL" id="LT553165">
    <property type="protein sequence ID" value="SAM00221.1"/>
    <property type="molecule type" value="Genomic_DNA"/>
</dbReference>
<accession>A0A168NBN2</accession>
<dbReference type="InterPro" id="IPR006912">
    <property type="entry name" value="Harbinger_derived_prot"/>
</dbReference>
<dbReference type="PANTHER" id="PTHR47150">
    <property type="entry name" value="OS12G0169200 PROTEIN"/>
    <property type="match status" value="1"/>
</dbReference>
<dbReference type="PANTHER" id="PTHR47150:SF7">
    <property type="entry name" value="NUCLEASE"/>
    <property type="match status" value="1"/>
</dbReference>
<dbReference type="InParanoid" id="A0A168NBN2"/>
<dbReference type="STRING" id="4829.A0A168NBN2"/>
<protein>
    <recommendedName>
        <fullName evidence="3">DDE Tnp4 domain-containing protein</fullName>
    </recommendedName>
</protein>
<evidence type="ECO:0000313" key="2">
    <source>
        <dbReference type="Proteomes" id="UP000078561"/>
    </source>
</evidence>
<dbReference type="Pfam" id="PF04827">
    <property type="entry name" value="Plant_tran"/>
    <property type="match status" value="1"/>
</dbReference>